<dbReference type="EMBL" id="KN823519">
    <property type="protein sequence ID" value="KIO16613.1"/>
    <property type="molecule type" value="Genomic_DNA"/>
</dbReference>
<dbReference type="STRING" id="1051891.A0A0C3K5E7"/>
<dbReference type="Pfam" id="PF00069">
    <property type="entry name" value="Pkinase"/>
    <property type="match status" value="1"/>
</dbReference>
<evidence type="ECO:0000313" key="3">
    <source>
        <dbReference type="Proteomes" id="UP000054248"/>
    </source>
</evidence>
<dbReference type="Proteomes" id="UP000054248">
    <property type="component" value="Unassembled WGS sequence"/>
</dbReference>
<dbReference type="InterPro" id="IPR000719">
    <property type="entry name" value="Prot_kinase_dom"/>
</dbReference>
<dbReference type="SUPFAM" id="SSF56112">
    <property type="entry name" value="Protein kinase-like (PK-like)"/>
    <property type="match status" value="1"/>
</dbReference>
<dbReference type="InterPro" id="IPR051681">
    <property type="entry name" value="Ser/Thr_Kinases-Pseudokinases"/>
</dbReference>
<dbReference type="PANTHER" id="PTHR44329">
    <property type="entry name" value="SERINE/THREONINE-PROTEIN KINASE TNNI3K-RELATED"/>
    <property type="match status" value="1"/>
</dbReference>
<keyword evidence="3" id="KW-1185">Reference proteome</keyword>
<accession>A0A0C3K5E7</accession>
<dbReference type="HOGENOM" id="CLU_698667_0_0_1"/>
<evidence type="ECO:0000259" key="1">
    <source>
        <dbReference type="PROSITE" id="PS50011"/>
    </source>
</evidence>
<sequence>MPSTSYYIDRSLVLRRLDYRVDAVRFRMFETTSSMLKKLKPSMDAIEKVLQDEKDVLKPSTILLAEDLEQKKAIKAFAGNLSRGHENLVREATDKTSPEVVAKVADEAATFVLADKGIVHLEVKSVDGKDSFGVILDISGKIYSGGFGTIFRVKRKDDPLALYALKVSAHGAEGLQDLEREKLIWQDLRHENILPLLGSTGMMDGKGLGLLSPYMEGRDLARYRLQCDDNYSGAELIPITCDAIQYLHRQGIIHGDIKPDNILLSPDNKALLCDFGLAKSPYFVDTAPNHVGAGSGSFVAPELRKAYDNEIHRAKTKESDIFALGKTMAQVISGEPSDNPLPPMPETLLSEKEKAVWALAERCCLPETSRPDIHHVADVLREIEAGASDQRGITS</sequence>
<reference evidence="3" key="2">
    <citation type="submission" date="2015-01" db="EMBL/GenBank/DDBJ databases">
        <title>Evolutionary Origins and Diversification of the Mycorrhizal Mutualists.</title>
        <authorList>
            <consortium name="DOE Joint Genome Institute"/>
            <consortium name="Mycorrhizal Genomics Consortium"/>
            <person name="Kohler A."/>
            <person name="Kuo A."/>
            <person name="Nagy L.G."/>
            <person name="Floudas D."/>
            <person name="Copeland A."/>
            <person name="Barry K.W."/>
            <person name="Cichocki N."/>
            <person name="Veneault-Fourrey C."/>
            <person name="LaButti K."/>
            <person name="Lindquist E.A."/>
            <person name="Lipzen A."/>
            <person name="Lundell T."/>
            <person name="Morin E."/>
            <person name="Murat C."/>
            <person name="Riley R."/>
            <person name="Ohm R."/>
            <person name="Sun H."/>
            <person name="Tunlid A."/>
            <person name="Henrissat B."/>
            <person name="Grigoriev I.V."/>
            <person name="Hibbett D.S."/>
            <person name="Martin F."/>
        </authorList>
    </citation>
    <scope>NUCLEOTIDE SEQUENCE [LARGE SCALE GENOMIC DNA]</scope>
    <source>
        <strain evidence="3">MUT 4182</strain>
    </source>
</reference>
<gene>
    <name evidence="2" type="ORF">M407DRAFT_33740</name>
</gene>
<dbReference type="SMART" id="SM00220">
    <property type="entry name" value="S_TKc"/>
    <property type="match status" value="1"/>
</dbReference>
<dbReference type="AlphaFoldDB" id="A0A0C3K5E7"/>
<protein>
    <recommendedName>
        <fullName evidence="1">Protein kinase domain-containing protein</fullName>
    </recommendedName>
</protein>
<reference evidence="2 3" key="1">
    <citation type="submission" date="2014-04" db="EMBL/GenBank/DDBJ databases">
        <authorList>
            <consortium name="DOE Joint Genome Institute"/>
            <person name="Kuo A."/>
            <person name="Girlanda M."/>
            <person name="Perotto S."/>
            <person name="Kohler A."/>
            <person name="Nagy L.G."/>
            <person name="Floudas D."/>
            <person name="Copeland A."/>
            <person name="Barry K.W."/>
            <person name="Cichocki N."/>
            <person name="Veneault-Fourrey C."/>
            <person name="LaButti K."/>
            <person name="Lindquist E.A."/>
            <person name="Lipzen A."/>
            <person name="Lundell T."/>
            <person name="Morin E."/>
            <person name="Murat C."/>
            <person name="Sun H."/>
            <person name="Tunlid A."/>
            <person name="Henrissat B."/>
            <person name="Grigoriev I.V."/>
            <person name="Hibbett D.S."/>
            <person name="Martin F."/>
            <person name="Nordberg H.P."/>
            <person name="Cantor M.N."/>
            <person name="Hua S.X."/>
        </authorList>
    </citation>
    <scope>NUCLEOTIDE SEQUENCE [LARGE SCALE GENOMIC DNA]</scope>
    <source>
        <strain evidence="2 3">MUT 4182</strain>
    </source>
</reference>
<feature type="domain" description="Protein kinase" evidence="1">
    <location>
        <begin position="136"/>
        <end position="395"/>
    </location>
</feature>
<dbReference type="GO" id="GO:0004674">
    <property type="term" value="F:protein serine/threonine kinase activity"/>
    <property type="evidence" value="ECO:0007669"/>
    <property type="project" value="TreeGrafter"/>
</dbReference>
<name>A0A0C3K5E7_9AGAM</name>
<dbReference type="PROSITE" id="PS50011">
    <property type="entry name" value="PROTEIN_KINASE_DOM"/>
    <property type="match status" value="1"/>
</dbReference>
<dbReference type="PROSITE" id="PS00108">
    <property type="entry name" value="PROTEIN_KINASE_ST"/>
    <property type="match status" value="1"/>
</dbReference>
<dbReference type="OrthoDB" id="10252171at2759"/>
<evidence type="ECO:0000313" key="2">
    <source>
        <dbReference type="EMBL" id="KIO16613.1"/>
    </source>
</evidence>
<dbReference type="Gene3D" id="1.10.510.10">
    <property type="entry name" value="Transferase(Phosphotransferase) domain 1"/>
    <property type="match status" value="1"/>
</dbReference>
<dbReference type="InterPro" id="IPR008271">
    <property type="entry name" value="Ser/Thr_kinase_AS"/>
</dbReference>
<dbReference type="InterPro" id="IPR011009">
    <property type="entry name" value="Kinase-like_dom_sf"/>
</dbReference>
<proteinExistence type="predicted"/>
<dbReference type="GO" id="GO:0005524">
    <property type="term" value="F:ATP binding"/>
    <property type="evidence" value="ECO:0007669"/>
    <property type="project" value="InterPro"/>
</dbReference>
<organism evidence="2 3">
    <name type="scientific">Tulasnella calospora MUT 4182</name>
    <dbReference type="NCBI Taxonomy" id="1051891"/>
    <lineage>
        <taxon>Eukaryota</taxon>
        <taxon>Fungi</taxon>
        <taxon>Dikarya</taxon>
        <taxon>Basidiomycota</taxon>
        <taxon>Agaricomycotina</taxon>
        <taxon>Agaricomycetes</taxon>
        <taxon>Cantharellales</taxon>
        <taxon>Tulasnellaceae</taxon>
        <taxon>Tulasnella</taxon>
    </lineage>
</organism>